<evidence type="ECO:0000313" key="3">
    <source>
        <dbReference type="Proteomes" id="UP001300871"/>
    </source>
</evidence>
<dbReference type="CDD" id="cd00085">
    <property type="entry name" value="HNHc"/>
    <property type="match status" value="1"/>
</dbReference>
<dbReference type="EMBL" id="JAQLGM010000025">
    <property type="protein sequence ID" value="MDB2000758.1"/>
    <property type="molecule type" value="Genomic_DNA"/>
</dbReference>
<gene>
    <name evidence="2" type="ORF">PM006_11150</name>
</gene>
<dbReference type="Pfam" id="PF01844">
    <property type="entry name" value="HNH"/>
    <property type="match status" value="1"/>
</dbReference>
<proteinExistence type="predicted"/>
<comment type="caution">
    <text evidence="2">The sequence shown here is derived from an EMBL/GenBank/DDBJ whole genome shotgun (WGS) entry which is preliminary data.</text>
</comment>
<dbReference type="Proteomes" id="UP001300871">
    <property type="component" value="Unassembled WGS sequence"/>
</dbReference>
<sequence length="508" mass="58234">MKKTVNLDAMIVRDDFKAEEGFSVANRFKQLKASDLKADSAMRYMLRKPDFQRETRDWSIAQITNFITSILERHFIPSIILWQNSGAVTFVIDGAHRLSAFMAWINDDYGDGEISNEFYDKKISDEQLDLAKKARTQIEKSIGKYSMYQDAIRNKQKYSEDILKKAMGLESFAFEIQWIEGDMSVAEKSFFNINQKAVPINPTELQILAARNKPIGIAARAITYSGTGYKYWKRFEEPIQVEIENLAQDINDILFLPKTKRPITTLDVAIAGKNQMDLQLIFDVLIYSNPNISDEEDTDGKSTIDILANTKKILQIINSKEPGSLGLHPIIYFYSKKGNFKPANFYAIILLIRELKQKNRFNEFTDIRKDFEEFIYKNDYIFEQLNRNLRSTKKSSDGIKSMFLLIIDGLKKELSEKEILISIKEKYININLVNEDEIVLNDSFNTNRKSETYISTALQSVVRCSICGGVVHVNATSVDHIIRKREGGLGTACNGQITHPYCNTGYKH</sequence>
<accession>A0AAW6ARD2</accession>
<dbReference type="RefSeq" id="WP_256318398.1">
    <property type="nucleotide sequence ID" value="NZ_JANGAM010000013.1"/>
</dbReference>
<dbReference type="InterPro" id="IPR002711">
    <property type="entry name" value="HNH"/>
</dbReference>
<dbReference type="GO" id="GO:0008270">
    <property type="term" value="F:zinc ion binding"/>
    <property type="evidence" value="ECO:0007669"/>
    <property type="project" value="InterPro"/>
</dbReference>
<keyword evidence="2" id="KW-0255">Endonuclease</keyword>
<name>A0AAW6ARD2_CLOSY</name>
<dbReference type="AlphaFoldDB" id="A0AAW6ARD2"/>
<evidence type="ECO:0000313" key="2">
    <source>
        <dbReference type="EMBL" id="MDB2000758.1"/>
    </source>
</evidence>
<protein>
    <submittedName>
        <fullName evidence="2">HNH endonuclease</fullName>
    </submittedName>
</protein>
<dbReference type="InterPro" id="IPR003615">
    <property type="entry name" value="HNH_nuc"/>
</dbReference>
<dbReference type="Gene3D" id="1.10.30.50">
    <property type="match status" value="1"/>
</dbReference>
<dbReference type="GO" id="GO:0003676">
    <property type="term" value="F:nucleic acid binding"/>
    <property type="evidence" value="ECO:0007669"/>
    <property type="project" value="InterPro"/>
</dbReference>
<organism evidence="2 3">
    <name type="scientific">Clostridium symbiosum</name>
    <name type="common">Bacteroides symbiosus</name>
    <dbReference type="NCBI Taxonomy" id="1512"/>
    <lineage>
        <taxon>Bacteria</taxon>
        <taxon>Bacillati</taxon>
        <taxon>Bacillota</taxon>
        <taxon>Clostridia</taxon>
        <taxon>Lachnospirales</taxon>
        <taxon>Lachnospiraceae</taxon>
        <taxon>Otoolea</taxon>
    </lineage>
</organism>
<feature type="domain" description="HNH" evidence="1">
    <location>
        <begin position="464"/>
        <end position="505"/>
    </location>
</feature>
<keyword evidence="2" id="KW-0540">Nuclease</keyword>
<evidence type="ECO:0000259" key="1">
    <source>
        <dbReference type="Pfam" id="PF01844"/>
    </source>
</evidence>
<keyword evidence="2" id="KW-0378">Hydrolase</keyword>
<reference evidence="2" key="1">
    <citation type="submission" date="2023-01" db="EMBL/GenBank/DDBJ databases">
        <title>Human gut microbiome strain richness.</title>
        <authorList>
            <person name="Chen-Liaw A."/>
        </authorList>
    </citation>
    <scope>NUCLEOTIDE SEQUENCE</scope>
    <source>
        <strain evidence="2">B1_m1001713B170214d0_201011</strain>
    </source>
</reference>
<dbReference type="GO" id="GO:0004519">
    <property type="term" value="F:endonuclease activity"/>
    <property type="evidence" value="ECO:0007669"/>
    <property type="project" value="UniProtKB-KW"/>
</dbReference>